<feature type="transmembrane region" description="Helical" evidence="8">
    <location>
        <begin position="215"/>
        <end position="238"/>
    </location>
</feature>
<keyword evidence="6 8" id="KW-1133">Transmembrane helix</keyword>
<feature type="transmembrane region" description="Helical" evidence="8">
    <location>
        <begin position="406"/>
        <end position="426"/>
    </location>
</feature>
<keyword evidence="5 8" id="KW-0812">Transmembrane</keyword>
<dbReference type="Pfam" id="PF13231">
    <property type="entry name" value="PMT_2"/>
    <property type="match status" value="1"/>
</dbReference>
<feature type="transmembrane region" description="Helical" evidence="8">
    <location>
        <begin position="295"/>
        <end position="312"/>
    </location>
</feature>
<feature type="transmembrane region" description="Helical" evidence="8">
    <location>
        <begin position="69"/>
        <end position="102"/>
    </location>
</feature>
<dbReference type="GO" id="GO:0016740">
    <property type="term" value="F:transferase activity"/>
    <property type="evidence" value="ECO:0007669"/>
    <property type="project" value="UniProtKB-KW"/>
</dbReference>
<evidence type="ECO:0000256" key="1">
    <source>
        <dbReference type="ARBA" id="ARBA00004651"/>
    </source>
</evidence>
<evidence type="ECO:0000256" key="6">
    <source>
        <dbReference type="ARBA" id="ARBA00022989"/>
    </source>
</evidence>
<dbReference type="PANTHER" id="PTHR33908:SF3">
    <property type="entry name" value="UNDECAPRENYL PHOSPHATE-ALPHA-4-AMINO-4-DEOXY-L-ARABINOSE ARABINOSYL TRANSFERASE"/>
    <property type="match status" value="1"/>
</dbReference>
<keyword evidence="3" id="KW-0328">Glycosyltransferase</keyword>
<keyword evidence="11" id="KW-1185">Reference proteome</keyword>
<feature type="transmembrane region" description="Helical" evidence="8">
    <location>
        <begin position="137"/>
        <end position="155"/>
    </location>
</feature>
<protein>
    <submittedName>
        <fullName evidence="10">4-amino-4-deoxy-L-arabinose transferase</fullName>
    </submittedName>
</protein>
<evidence type="ECO:0000256" key="7">
    <source>
        <dbReference type="ARBA" id="ARBA00023136"/>
    </source>
</evidence>
<evidence type="ECO:0000256" key="5">
    <source>
        <dbReference type="ARBA" id="ARBA00022692"/>
    </source>
</evidence>
<dbReference type="InterPro" id="IPR038731">
    <property type="entry name" value="RgtA/B/C-like"/>
</dbReference>
<comment type="subcellular location">
    <subcellularLocation>
        <location evidence="1">Cell membrane</location>
        <topology evidence="1">Multi-pass membrane protein</topology>
    </subcellularLocation>
</comment>
<feature type="transmembrane region" description="Helical" evidence="8">
    <location>
        <begin position="380"/>
        <end position="400"/>
    </location>
</feature>
<accession>A0A1H3TCV2</accession>
<keyword evidence="2" id="KW-1003">Cell membrane</keyword>
<name>A0A1H3TCV2_9BACT</name>
<organism evidence="10 11">
    <name type="scientific">Rhodonellum ikkaensis</name>
    <dbReference type="NCBI Taxonomy" id="336829"/>
    <lineage>
        <taxon>Bacteria</taxon>
        <taxon>Pseudomonadati</taxon>
        <taxon>Bacteroidota</taxon>
        <taxon>Cytophagia</taxon>
        <taxon>Cytophagales</taxon>
        <taxon>Cytophagaceae</taxon>
        <taxon>Rhodonellum</taxon>
    </lineage>
</organism>
<evidence type="ECO:0000313" key="10">
    <source>
        <dbReference type="EMBL" id="SDZ48074.1"/>
    </source>
</evidence>
<evidence type="ECO:0000313" key="11">
    <source>
        <dbReference type="Proteomes" id="UP000199663"/>
    </source>
</evidence>
<evidence type="ECO:0000259" key="9">
    <source>
        <dbReference type="Pfam" id="PF13231"/>
    </source>
</evidence>
<proteinExistence type="predicted"/>
<comment type="caution">
    <text evidence="10">The sequence shown here is derived from an EMBL/GenBank/DDBJ whole genome shotgun (WGS) entry which is preliminary data.</text>
</comment>
<dbReference type="PANTHER" id="PTHR33908">
    <property type="entry name" value="MANNOSYLTRANSFERASE YKCB-RELATED"/>
    <property type="match status" value="1"/>
</dbReference>
<reference evidence="10 11" key="1">
    <citation type="submission" date="2016-10" db="EMBL/GenBank/DDBJ databases">
        <authorList>
            <person name="Varghese N."/>
            <person name="Submissions S."/>
        </authorList>
    </citation>
    <scope>NUCLEOTIDE SEQUENCE [LARGE SCALE GENOMIC DNA]</scope>
    <source>
        <strain evidence="10 11">DSM 17997</strain>
    </source>
</reference>
<evidence type="ECO:0000256" key="8">
    <source>
        <dbReference type="SAM" id="Phobius"/>
    </source>
</evidence>
<keyword evidence="4 10" id="KW-0808">Transferase</keyword>
<gene>
    <name evidence="10" type="ORF">SAMN05444412_11699</name>
</gene>
<dbReference type="InterPro" id="IPR050297">
    <property type="entry name" value="LipidA_mod_glycosyltrf_83"/>
</dbReference>
<evidence type="ECO:0000256" key="3">
    <source>
        <dbReference type="ARBA" id="ARBA00022676"/>
    </source>
</evidence>
<keyword evidence="7 8" id="KW-0472">Membrane</keyword>
<dbReference type="EMBL" id="FNQC01000016">
    <property type="protein sequence ID" value="SDZ48074.1"/>
    <property type="molecule type" value="Genomic_DNA"/>
</dbReference>
<feature type="domain" description="Glycosyltransferase RgtA/B/C/D-like" evidence="9">
    <location>
        <begin position="63"/>
        <end position="226"/>
    </location>
</feature>
<evidence type="ECO:0000256" key="4">
    <source>
        <dbReference type="ARBA" id="ARBA00022679"/>
    </source>
</evidence>
<evidence type="ECO:0000256" key="2">
    <source>
        <dbReference type="ARBA" id="ARBA00022475"/>
    </source>
</evidence>
<dbReference type="Proteomes" id="UP000199663">
    <property type="component" value="Unassembled WGS sequence"/>
</dbReference>
<feature type="transmembrane region" description="Helical" evidence="8">
    <location>
        <begin position="347"/>
        <end position="368"/>
    </location>
</feature>
<sequence length="519" mass="59822">MKFPSLSPASWILFILILWVFVFGNDNWDVYILDEAKNAEAAREMLQTKDWIVPRFNGELRYDKPPLHYYFIALSFWFFEVNSFTARLFPAAMGCLLAFSVFFKIKSRMGERKAFWSTLLFISSLHVQLQFKLSVPDPFLICFLALSIFSFESWIKSEMQAKKHLRWACFFLAFATMSKGPIAPLLLAATLVTYLLLAPNRFKISWLRIFEPYSIVIFLVVTLPWYIAISWVTEGAWLQEFIFHHNLNRFSKPMEGHGGPFYLILLMVIVGFLPGSLFLIRIFSYRLKDLLKDPLLALSCIFTLVTMVFFSLSSTKLPNYAAPVYPFLAVIFAYTLDVRGINSWTRYFSFGLAAIVPIAAFGLTFTKLPILPELEGIEKYSFFLISPVGLAIISLVAISFKKNFTSLFALCLSFLALNFIVFHFYIPAINEHNPVRVSRDIWAGKKLYYWGEFNPAFPFATQQILLEWEVESGNQDLIVTTDRALKQNPLPVPYQVLFQSKDLFEKTETMIIQPTSAEE</sequence>
<feature type="transmembrane region" description="Helical" evidence="8">
    <location>
        <begin position="167"/>
        <end position="195"/>
    </location>
</feature>
<feature type="transmembrane region" description="Helical" evidence="8">
    <location>
        <begin position="259"/>
        <end position="283"/>
    </location>
</feature>
<feature type="transmembrane region" description="Helical" evidence="8">
    <location>
        <begin position="324"/>
        <end position="341"/>
    </location>
</feature>
<dbReference type="RefSeq" id="WP_019599783.1">
    <property type="nucleotide sequence ID" value="NZ_FNQC01000016.1"/>
</dbReference>